<gene>
    <name evidence="1" type="ORF">MNOR_LOCUS40405</name>
</gene>
<evidence type="ECO:0000313" key="2">
    <source>
        <dbReference type="Proteomes" id="UP001497623"/>
    </source>
</evidence>
<reference evidence="1 2" key="1">
    <citation type="submission" date="2024-05" db="EMBL/GenBank/DDBJ databases">
        <authorList>
            <person name="Wallberg A."/>
        </authorList>
    </citation>
    <scope>NUCLEOTIDE SEQUENCE [LARGE SCALE GENOMIC DNA]</scope>
</reference>
<name>A0AAV2SVX7_MEGNR</name>
<protein>
    <submittedName>
        <fullName evidence="1">Uncharacterized protein</fullName>
    </submittedName>
</protein>
<keyword evidence="2" id="KW-1185">Reference proteome</keyword>
<comment type="caution">
    <text evidence="1">The sequence shown here is derived from an EMBL/GenBank/DDBJ whole genome shotgun (WGS) entry which is preliminary data.</text>
</comment>
<accession>A0AAV2SVX7</accession>
<dbReference type="EMBL" id="CAXKWB010122645">
    <property type="protein sequence ID" value="CAL4237900.1"/>
    <property type="molecule type" value="Genomic_DNA"/>
</dbReference>
<dbReference type="AlphaFoldDB" id="A0AAV2SVX7"/>
<dbReference type="Proteomes" id="UP001497623">
    <property type="component" value="Unassembled WGS sequence"/>
</dbReference>
<proteinExistence type="predicted"/>
<organism evidence="1 2">
    <name type="scientific">Meganyctiphanes norvegica</name>
    <name type="common">Northern krill</name>
    <name type="synonym">Thysanopoda norvegica</name>
    <dbReference type="NCBI Taxonomy" id="48144"/>
    <lineage>
        <taxon>Eukaryota</taxon>
        <taxon>Metazoa</taxon>
        <taxon>Ecdysozoa</taxon>
        <taxon>Arthropoda</taxon>
        <taxon>Crustacea</taxon>
        <taxon>Multicrustacea</taxon>
        <taxon>Malacostraca</taxon>
        <taxon>Eumalacostraca</taxon>
        <taxon>Eucarida</taxon>
        <taxon>Euphausiacea</taxon>
        <taxon>Euphausiidae</taxon>
        <taxon>Meganyctiphanes</taxon>
    </lineage>
</organism>
<feature type="non-terminal residue" evidence="1">
    <location>
        <position position="1"/>
    </location>
</feature>
<evidence type="ECO:0000313" key="1">
    <source>
        <dbReference type="EMBL" id="CAL4237900.1"/>
    </source>
</evidence>
<sequence length="126" mass="14182">GVHVRVGMKVEHLTRLPKVPGATCIYLSQMAQENHIEWAVNTTSKLQPRSGCYSRLVLPRCKLNVVQLCDLVGQLATEGVTVSDQGGIELTCNFNGQEKQQLQDTVRRTLNCSMVWRQDDERLTGW</sequence>